<sequence>MLCILRFCYANRLAGYLITYERQEETVLYNSVTATLPPPNLPHRHLHLRPPLILLDYFPSVCCPLQFLQLSAFASKLHELDVDGDCGRQYLLD</sequence>
<dbReference type="EMBL" id="JBEAFC010000011">
    <property type="protein sequence ID" value="KAL1536722.1"/>
    <property type="molecule type" value="Genomic_DNA"/>
</dbReference>
<organism evidence="1 2">
    <name type="scientific">Salvia divinorum</name>
    <name type="common">Maria pastora</name>
    <name type="synonym">Diviner's sage</name>
    <dbReference type="NCBI Taxonomy" id="28513"/>
    <lineage>
        <taxon>Eukaryota</taxon>
        <taxon>Viridiplantae</taxon>
        <taxon>Streptophyta</taxon>
        <taxon>Embryophyta</taxon>
        <taxon>Tracheophyta</taxon>
        <taxon>Spermatophyta</taxon>
        <taxon>Magnoliopsida</taxon>
        <taxon>eudicotyledons</taxon>
        <taxon>Gunneridae</taxon>
        <taxon>Pentapetalae</taxon>
        <taxon>asterids</taxon>
        <taxon>lamiids</taxon>
        <taxon>Lamiales</taxon>
        <taxon>Lamiaceae</taxon>
        <taxon>Nepetoideae</taxon>
        <taxon>Mentheae</taxon>
        <taxon>Salviinae</taxon>
        <taxon>Salvia</taxon>
        <taxon>Salvia subgen. Calosphace</taxon>
    </lineage>
</organism>
<gene>
    <name evidence="1" type="ORF">AAHA92_29324</name>
</gene>
<evidence type="ECO:0000313" key="1">
    <source>
        <dbReference type="EMBL" id="KAL1536722.1"/>
    </source>
</evidence>
<reference evidence="1 2" key="1">
    <citation type="submission" date="2024-06" db="EMBL/GenBank/DDBJ databases">
        <title>A chromosome level genome sequence of Diviner's sage (Salvia divinorum).</title>
        <authorList>
            <person name="Ford S.A."/>
            <person name="Ro D.-K."/>
            <person name="Ness R.W."/>
            <person name="Phillips M.A."/>
        </authorList>
    </citation>
    <scope>NUCLEOTIDE SEQUENCE [LARGE SCALE GENOMIC DNA]</scope>
    <source>
        <strain evidence="1">SAF-2024a</strain>
        <tissue evidence="1">Leaf</tissue>
    </source>
</reference>
<dbReference type="AlphaFoldDB" id="A0ABD1FY16"/>
<comment type="caution">
    <text evidence="1">The sequence shown here is derived from an EMBL/GenBank/DDBJ whole genome shotgun (WGS) entry which is preliminary data.</text>
</comment>
<name>A0ABD1FY16_SALDI</name>
<proteinExistence type="predicted"/>
<keyword evidence="2" id="KW-1185">Reference proteome</keyword>
<evidence type="ECO:0000313" key="2">
    <source>
        <dbReference type="Proteomes" id="UP001567538"/>
    </source>
</evidence>
<dbReference type="Proteomes" id="UP001567538">
    <property type="component" value="Unassembled WGS sequence"/>
</dbReference>
<protein>
    <submittedName>
        <fullName evidence="1">Uncharacterized protein</fullName>
    </submittedName>
</protein>
<accession>A0ABD1FY16</accession>